<evidence type="ECO:0000256" key="1">
    <source>
        <dbReference type="ARBA" id="ARBA00007521"/>
    </source>
</evidence>
<comment type="caution">
    <text evidence="3">The sequence shown here is derived from an EMBL/GenBank/DDBJ whole genome shotgun (WGS) entry which is preliminary data.</text>
</comment>
<sequence>MPLFDRTPPQPKQQDRPGRITRLLNRHFRHYGNLAEGLELLNSELGLTESASVRYVPPEPTVKTPTHVHARATIYAPDMDGQADPGEVVWADIRPNRGAEIQRRAVLIVGRNHHTLLTLLISSNEEHRNHDNWTAIGPGAWDMNRSESWVRLDKILEIPESQILRRGLHMPERRYDRIAQRLREDYGWH</sequence>
<proteinExistence type="inferred from homology"/>
<comment type="similarity">
    <text evidence="1">Belongs to the PemK/MazF family.</text>
</comment>
<dbReference type="SUPFAM" id="SSF50118">
    <property type="entry name" value="Cell growth inhibitor/plasmid maintenance toxic component"/>
    <property type="match status" value="1"/>
</dbReference>
<reference evidence="4 6" key="2">
    <citation type="submission" date="2019-08" db="EMBL/GenBank/DDBJ databases">
        <title>Draft genome of C. urealyticum strain VH4248.</title>
        <authorList>
            <person name="Navas J."/>
        </authorList>
    </citation>
    <scope>NUCLEOTIDE SEQUENCE [LARGE SCALE GENOMIC DNA]</scope>
    <source>
        <strain evidence="4 6">VH4248</strain>
    </source>
</reference>
<evidence type="ECO:0000313" key="3">
    <source>
        <dbReference type="EMBL" id="PZP01444.1"/>
    </source>
</evidence>
<dbReference type="Proteomes" id="UP000324726">
    <property type="component" value="Unassembled WGS sequence"/>
</dbReference>
<evidence type="ECO:0000313" key="4">
    <source>
        <dbReference type="EMBL" id="TYR20425.1"/>
    </source>
</evidence>
<organism evidence="3 5">
    <name type="scientific">Corynebacterium urealyticum</name>
    <dbReference type="NCBI Taxonomy" id="43771"/>
    <lineage>
        <taxon>Bacteria</taxon>
        <taxon>Bacillati</taxon>
        <taxon>Actinomycetota</taxon>
        <taxon>Actinomycetes</taxon>
        <taxon>Mycobacteriales</taxon>
        <taxon>Corynebacteriaceae</taxon>
        <taxon>Corynebacterium</taxon>
    </lineage>
</organism>
<dbReference type="EMBL" id="QFNY01000071">
    <property type="protein sequence ID" value="PZP01444.1"/>
    <property type="molecule type" value="Genomic_DNA"/>
</dbReference>
<evidence type="ECO:0000313" key="5">
    <source>
        <dbReference type="Proteomes" id="UP000249451"/>
    </source>
</evidence>
<dbReference type="Gene3D" id="2.30.30.110">
    <property type="match status" value="1"/>
</dbReference>
<accession>A0A2W5B6W7</accession>
<dbReference type="InterPro" id="IPR011067">
    <property type="entry name" value="Plasmid_toxin/cell-grow_inhib"/>
</dbReference>
<name>A0A2W5B6W7_9CORY</name>
<dbReference type="AlphaFoldDB" id="A0A2W5B6W7"/>
<keyword evidence="2" id="KW-1277">Toxin-antitoxin system</keyword>
<dbReference type="GO" id="GO:0003677">
    <property type="term" value="F:DNA binding"/>
    <property type="evidence" value="ECO:0007669"/>
    <property type="project" value="InterPro"/>
</dbReference>
<evidence type="ECO:0000256" key="2">
    <source>
        <dbReference type="ARBA" id="ARBA00022649"/>
    </source>
</evidence>
<reference evidence="3 5" key="1">
    <citation type="submission" date="2017-11" db="EMBL/GenBank/DDBJ databases">
        <title>Infants hospitalized years apart are colonized by the same room-sourced microbial strains.</title>
        <authorList>
            <person name="Brooks B."/>
            <person name="Olm M.R."/>
            <person name="Firek B.A."/>
            <person name="Baker R."/>
            <person name="Thomas B.C."/>
            <person name="Morowitz M.J."/>
            <person name="Banfield J.F."/>
        </authorList>
    </citation>
    <scope>NUCLEOTIDE SEQUENCE [LARGE SCALE GENOMIC DNA]</scope>
    <source>
        <strain evidence="3">S2_012_000_R3_87</strain>
    </source>
</reference>
<evidence type="ECO:0000313" key="6">
    <source>
        <dbReference type="Proteomes" id="UP000324726"/>
    </source>
</evidence>
<dbReference type="EMBL" id="VSZI01000001">
    <property type="protein sequence ID" value="TYR20425.1"/>
    <property type="molecule type" value="Genomic_DNA"/>
</dbReference>
<protein>
    <submittedName>
        <fullName evidence="3">Type II toxin-antitoxin system PemK/MazF family toxin</fullName>
    </submittedName>
</protein>
<dbReference type="Pfam" id="PF02452">
    <property type="entry name" value="PemK_toxin"/>
    <property type="match status" value="1"/>
</dbReference>
<dbReference type="Proteomes" id="UP000249451">
    <property type="component" value="Unassembled WGS sequence"/>
</dbReference>
<gene>
    <name evidence="3" type="ORF">DI609_04095</name>
    <name evidence="4" type="ORF">FYJ87_05590</name>
</gene>
<dbReference type="RefSeq" id="WP_070757614.1">
    <property type="nucleotide sequence ID" value="NZ_CP136640.1"/>
</dbReference>
<dbReference type="InterPro" id="IPR003477">
    <property type="entry name" value="PemK-like"/>
</dbReference>